<dbReference type="AlphaFoldDB" id="A0A4U6QLM8"/>
<dbReference type="InterPro" id="IPR011014">
    <property type="entry name" value="MscS_channel_TM-2"/>
</dbReference>
<dbReference type="Gene3D" id="3.30.70.100">
    <property type="match status" value="1"/>
</dbReference>
<evidence type="ECO:0000256" key="7">
    <source>
        <dbReference type="SAM" id="MobiDB-lite"/>
    </source>
</evidence>
<reference evidence="11 12" key="1">
    <citation type="submission" date="2019-05" db="EMBL/GenBank/DDBJ databases">
        <title>Nakamurella sp. N5BH11, whole genome shotgun sequence.</title>
        <authorList>
            <person name="Tuo L."/>
        </authorList>
    </citation>
    <scope>NUCLEOTIDE SEQUENCE [LARGE SCALE GENOMIC DNA]</scope>
    <source>
        <strain evidence="11 12">N5BH11</strain>
    </source>
</reference>
<feature type="region of interest" description="Disordered" evidence="7">
    <location>
        <begin position="310"/>
        <end position="329"/>
    </location>
</feature>
<dbReference type="Gene3D" id="1.10.287.1260">
    <property type="match status" value="1"/>
</dbReference>
<evidence type="ECO:0000256" key="1">
    <source>
        <dbReference type="ARBA" id="ARBA00004651"/>
    </source>
</evidence>
<evidence type="ECO:0000256" key="3">
    <source>
        <dbReference type="ARBA" id="ARBA00022475"/>
    </source>
</evidence>
<dbReference type="RefSeq" id="WP_137448555.1">
    <property type="nucleotide sequence ID" value="NZ_SZZH01000001.1"/>
</dbReference>
<evidence type="ECO:0000313" key="11">
    <source>
        <dbReference type="EMBL" id="TKV61251.1"/>
    </source>
</evidence>
<gene>
    <name evidence="11" type="ORF">FDO65_06430</name>
</gene>
<sequence>MDVTAPDCAADAGSVCAWVWNNTGLDLLARNADRVVGGAWHIVLIVVVALVLRWLAYRVINRVAGLTAQGTPPAMLRPLRQMPLRNRITRGVSAERRRQRALAVGSLLRSVVSFLILGTASVLVLAELGIDVAPLLASAGILGVALAFGAQNLVKDFLSGLFLTLEDQFGVGDTVDLGAATGVVTEVGLRTTTVRAGDGTIWHVRNGEILRVGNSSQGEAVVSVDLVMPYDADVAKATEVAQRESDLVADQADWAEKVVERPAVVGIAAVGPGTVTLRVTATVRSGDQDAFARALRAAIRVGFDAARNENPAWDFRPPAPAGERGTMDR</sequence>
<dbReference type="GO" id="GO:0008381">
    <property type="term" value="F:mechanosensitive monoatomic ion channel activity"/>
    <property type="evidence" value="ECO:0007669"/>
    <property type="project" value="InterPro"/>
</dbReference>
<dbReference type="PANTHER" id="PTHR30460">
    <property type="entry name" value="MODERATE CONDUCTANCE MECHANOSENSITIVE CHANNEL YBIO"/>
    <property type="match status" value="1"/>
</dbReference>
<dbReference type="GO" id="GO:0005886">
    <property type="term" value="C:plasma membrane"/>
    <property type="evidence" value="ECO:0007669"/>
    <property type="project" value="UniProtKB-SubCell"/>
</dbReference>
<accession>A0A4U6QLM8</accession>
<name>A0A4U6QLM8_9ACTN</name>
<dbReference type="Proteomes" id="UP000306985">
    <property type="component" value="Unassembled WGS sequence"/>
</dbReference>
<dbReference type="InterPro" id="IPR011066">
    <property type="entry name" value="MscS_channel_C_sf"/>
</dbReference>
<feature type="transmembrane region" description="Helical" evidence="8">
    <location>
        <begin position="132"/>
        <end position="154"/>
    </location>
</feature>
<dbReference type="PANTHER" id="PTHR30460:SF0">
    <property type="entry name" value="MODERATE CONDUCTANCE MECHANOSENSITIVE CHANNEL YBIO"/>
    <property type="match status" value="1"/>
</dbReference>
<evidence type="ECO:0000256" key="5">
    <source>
        <dbReference type="ARBA" id="ARBA00022989"/>
    </source>
</evidence>
<dbReference type="Pfam" id="PF00924">
    <property type="entry name" value="MS_channel_2nd"/>
    <property type="match status" value="1"/>
</dbReference>
<comment type="similarity">
    <text evidence="2">Belongs to the MscS (TC 1.A.23) family.</text>
</comment>
<feature type="transmembrane region" description="Helical" evidence="8">
    <location>
        <begin position="106"/>
        <end position="126"/>
    </location>
</feature>
<keyword evidence="5 8" id="KW-1133">Transmembrane helix</keyword>
<dbReference type="FunFam" id="2.30.30.60:FF:000001">
    <property type="entry name" value="MscS Mechanosensitive ion channel"/>
    <property type="match status" value="1"/>
</dbReference>
<keyword evidence="3" id="KW-1003">Cell membrane</keyword>
<evidence type="ECO:0000313" key="12">
    <source>
        <dbReference type="Proteomes" id="UP000306985"/>
    </source>
</evidence>
<protein>
    <submittedName>
        <fullName evidence="11">Mechanosensitive ion channel family protein</fullName>
    </submittedName>
</protein>
<dbReference type="OrthoDB" id="4638917at2"/>
<organism evidence="11 12">
    <name type="scientific">Nakamurella flava</name>
    <dbReference type="NCBI Taxonomy" id="2576308"/>
    <lineage>
        <taxon>Bacteria</taxon>
        <taxon>Bacillati</taxon>
        <taxon>Actinomycetota</taxon>
        <taxon>Actinomycetes</taxon>
        <taxon>Nakamurellales</taxon>
        <taxon>Nakamurellaceae</taxon>
        <taxon>Nakamurella</taxon>
    </lineage>
</organism>
<dbReference type="InterPro" id="IPR006685">
    <property type="entry name" value="MscS_channel_2nd"/>
</dbReference>
<evidence type="ECO:0000259" key="10">
    <source>
        <dbReference type="Pfam" id="PF21088"/>
    </source>
</evidence>
<evidence type="ECO:0000259" key="9">
    <source>
        <dbReference type="Pfam" id="PF00924"/>
    </source>
</evidence>
<dbReference type="EMBL" id="SZZH01000001">
    <property type="protein sequence ID" value="TKV61251.1"/>
    <property type="molecule type" value="Genomic_DNA"/>
</dbReference>
<dbReference type="SUPFAM" id="SSF50182">
    <property type="entry name" value="Sm-like ribonucleoproteins"/>
    <property type="match status" value="1"/>
</dbReference>
<proteinExistence type="inferred from homology"/>
<comment type="subcellular location">
    <subcellularLocation>
        <location evidence="1">Cell membrane</location>
        <topology evidence="1">Multi-pass membrane protein</topology>
    </subcellularLocation>
</comment>
<keyword evidence="4 8" id="KW-0812">Transmembrane</keyword>
<dbReference type="SUPFAM" id="SSF82689">
    <property type="entry name" value="Mechanosensitive channel protein MscS (YggB), C-terminal domain"/>
    <property type="match status" value="1"/>
</dbReference>
<dbReference type="Gene3D" id="2.30.30.60">
    <property type="match status" value="1"/>
</dbReference>
<feature type="domain" description="Mechanosensitive ion channel transmembrane helices 2/3" evidence="10">
    <location>
        <begin position="111"/>
        <end position="151"/>
    </location>
</feature>
<keyword evidence="6 8" id="KW-0472">Membrane</keyword>
<keyword evidence="12" id="KW-1185">Reference proteome</keyword>
<dbReference type="Pfam" id="PF21088">
    <property type="entry name" value="MS_channel_1st"/>
    <property type="match status" value="1"/>
</dbReference>
<dbReference type="InterPro" id="IPR010920">
    <property type="entry name" value="LSM_dom_sf"/>
</dbReference>
<evidence type="ECO:0000256" key="2">
    <source>
        <dbReference type="ARBA" id="ARBA00008017"/>
    </source>
</evidence>
<comment type="caution">
    <text evidence="11">The sequence shown here is derived from an EMBL/GenBank/DDBJ whole genome shotgun (WGS) entry which is preliminary data.</text>
</comment>
<dbReference type="InterPro" id="IPR045276">
    <property type="entry name" value="YbiO_bact"/>
</dbReference>
<feature type="transmembrane region" description="Helical" evidence="8">
    <location>
        <begin position="38"/>
        <end position="56"/>
    </location>
</feature>
<feature type="domain" description="Mechanosensitive ion channel MscS" evidence="9">
    <location>
        <begin position="152"/>
        <end position="215"/>
    </location>
</feature>
<dbReference type="InterPro" id="IPR049142">
    <property type="entry name" value="MS_channel_1st"/>
</dbReference>
<evidence type="ECO:0000256" key="4">
    <source>
        <dbReference type="ARBA" id="ARBA00022692"/>
    </source>
</evidence>
<evidence type="ECO:0000256" key="8">
    <source>
        <dbReference type="SAM" id="Phobius"/>
    </source>
</evidence>
<evidence type="ECO:0000256" key="6">
    <source>
        <dbReference type="ARBA" id="ARBA00023136"/>
    </source>
</evidence>
<dbReference type="InterPro" id="IPR023408">
    <property type="entry name" value="MscS_beta-dom_sf"/>
</dbReference>
<dbReference type="SUPFAM" id="SSF82861">
    <property type="entry name" value="Mechanosensitive channel protein MscS (YggB), transmembrane region"/>
    <property type="match status" value="1"/>
</dbReference>